<evidence type="ECO:0000313" key="2">
    <source>
        <dbReference type="EMBL" id="WIT11991.1"/>
    </source>
</evidence>
<dbReference type="Proteomes" id="UP001177769">
    <property type="component" value="Chromosome"/>
</dbReference>
<reference evidence="2" key="1">
    <citation type="submission" date="2023-01" db="EMBL/GenBank/DDBJ databases">
        <title>Whole genome sequence of Paucibacter sp. S2-9 isolated from pond sediment.</title>
        <authorList>
            <person name="Jung J.Y."/>
        </authorList>
    </citation>
    <scope>NUCLEOTIDE SEQUENCE</scope>
    <source>
        <strain evidence="2">S2-9</strain>
    </source>
</reference>
<keyword evidence="1" id="KW-1133">Transmembrane helix</keyword>
<keyword evidence="1" id="KW-0472">Membrane</keyword>
<dbReference type="EMBL" id="CP116346">
    <property type="protein sequence ID" value="WIT11991.1"/>
    <property type="molecule type" value="Genomic_DNA"/>
</dbReference>
<evidence type="ECO:0000256" key="1">
    <source>
        <dbReference type="SAM" id="Phobius"/>
    </source>
</evidence>
<dbReference type="AlphaFoldDB" id="A0AA95SQE9"/>
<dbReference type="Pfam" id="PF12412">
    <property type="entry name" value="DUF3667"/>
    <property type="match status" value="1"/>
</dbReference>
<keyword evidence="3" id="KW-1185">Reference proteome</keyword>
<organism evidence="2 3">
    <name type="scientific">Paucibacter sediminis</name>
    <dbReference type="NCBI Taxonomy" id="3019553"/>
    <lineage>
        <taxon>Bacteria</taxon>
        <taxon>Pseudomonadati</taxon>
        <taxon>Pseudomonadota</taxon>
        <taxon>Betaproteobacteria</taxon>
        <taxon>Burkholderiales</taxon>
        <taxon>Sphaerotilaceae</taxon>
        <taxon>Roseateles</taxon>
    </lineage>
</organism>
<dbReference type="InterPro" id="IPR022134">
    <property type="entry name" value="DUF3667"/>
</dbReference>
<feature type="transmembrane region" description="Helical" evidence="1">
    <location>
        <begin position="275"/>
        <end position="298"/>
    </location>
</feature>
<keyword evidence="1" id="KW-0812">Transmembrane</keyword>
<accession>A0AA95SQE9</accession>
<protein>
    <submittedName>
        <fullName evidence="2">Zinc ribbon domain-containing protein</fullName>
    </submittedName>
</protein>
<feature type="transmembrane region" description="Helical" evidence="1">
    <location>
        <begin position="96"/>
        <end position="114"/>
    </location>
</feature>
<proteinExistence type="predicted"/>
<dbReference type="RefSeq" id="WP_285233080.1">
    <property type="nucleotide sequence ID" value="NZ_CP116346.1"/>
</dbReference>
<dbReference type="KEGG" id="pais:PFX98_24500"/>
<feature type="transmembrane region" description="Helical" evidence="1">
    <location>
        <begin position="243"/>
        <end position="263"/>
    </location>
</feature>
<sequence length="299" mass="33912">MTLKSLVSVPQARPGHCANCGSALPEPPTKFCGACGQETRIKPPSLLEFLQQFGGAYISTEGALWRTLWRLLLLPGQLTLEYFAGRRRHFVLPIRLYLTISVLALVAIRFSGVLDVDGKPESLIKFDSPKPTETFFEWGAHRAGLKEGEFYCEQMPTKLCERVQRRIKMDPEATAGLMRELPERFVGNLGSAMFVMLPFYAFWLKLVYIDKRRRYTEHLVFALHLHAFWFAMALLLVSGVKPLVIGAAVAINVYPLIALHRVYRTRWWSTFMRAGLLFMLYANTLGFGLAAVGLWAFFS</sequence>
<feature type="transmembrane region" description="Helical" evidence="1">
    <location>
        <begin position="219"/>
        <end position="237"/>
    </location>
</feature>
<name>A0AA95SQE9_9BURK</name>
<evidence type="ECO:0000313" key="3">
    <source>
        <dbReference type="Proteomes" id="UP001177769"/>
    </source>
</evidence>
<gene>
    <name evidence="2" type="ORF">PFX98_24500</name>
</gene>
<feature type="transmembrane region" description="Helical" evidence="1">
    <location>
        <begin position="185"/>
        <end position="207"/>
    </location>
</feature>